<sequence>MKLYDQWAETYEQDHSLIGYRAPHQTVDFLNANFSGSREEVLVLDVACGSGWVAKLMAELGFRNFVGVDGSKGMLEQAAKTGLYQDLRLALLGTEPLPAQTDGFDVVMVVGALRDGFVPVSVVRELCYAARPGGYVCMSRVDPKLESGDKYKVCLEKELQLMEDEGLWTRVISQEMDRYMMDVYYDDQYLYGTMYLYRKSLN</sequence>
<keyword evidence="3" id="KW-0949">S-adenosyl-L-methionine</keyword>
<accession>A0A484D7K6</accession>
<evidence type="ECO:0000313" key="5">
    <source>
        <dbReference type="EMBL" id="TDH11192.1"/>
    </source>
</evidence>
<organism evidence="5 6">
    <name type="scientific">Perca flavescens</name>
    <name type="common">American yellow perch</name>
    <name type="synonym">Morone flavescens</name>
    <dbReference type="NCBI Taxonomy" id="8167"/>
    <lineage>
        <taxon>Eukaryota</taxon>
        <taxon>Metazoa</taxon>
        <taxon>Chordata</taxon>
        <taxon>Craniata</taxon>
        <taxon>Vertebrata</taxon>
        <taxon>Euteleostomi</taxon>
        <taxon>Actinopterygii</taxon>
        <taxon>Neopterygii</taxon>
        <taxon>Teleostei</taxon>
        <taxon>Neoteleostei</taxon>
        <taxon>Acanthomorphata</taxon>
        <taxon>Eupercaria</taxon>
        <taxon>Perciformes</taxon>
        <taxon>Percoidei</taxon>
        <taxon>Percidae</taxon>
        <taxon>Percinae</taxon>
        <taxon>Perca</taxon>
    </lineage>
</organism>
<dbReference type="InterPro" id="IPR025714">
    <property type="entry name" value="Methyltranfer_dom"/>
</dbReference>
<name>A0A484D7K6_PERFV</name>
<evidence type="ECO:0000256" key="2">
    <source>
        <dbReference type="ARBA" id="ARBA00022679"/>
    </source>
</evidence>
<dbReference type="GO" id="GO:0008168">
    <property type="term" value="F:methyltransferase activity"/>
    <property type="evidence" value="ECO:0007669"/>
    <property type="project" value="UniProtKB-KW"/>
</dbReference>
<dbReference type="GO" id="GO:0032259">
    <property type="term" value="P:methylation"/>
    <property type="evidence" value="ECO:0007669"/>
    <property type="project" value="UniProtKB-KW"/>
</dbReference>
<evidence type="ECO:0000259" key="4">
    <source>
        <dbReference type="Pfam" id="PF13847"/>
    </source>
</evidence>
<comment type="caution">
    <text evidence="5">The sequence shown here is derived from an EMBL/GenBank/DDBJ whole genome shotgun (WGS) entry which is preliminary data.</text>
</comment>
<dbReference type="Gene3D" id="3.40.50.150">
    <property type="entry name" value="Vaccinia Virus protein VP39"/>
    <property type="match status" value="1"/>
</dbReference>
<protein>
    <recommendedName>
        <fullName evidence="4">Methyltransferase domain-containing protein</fullName>
    </recommendedName>
</protein>
<dbReference type="SUPFAM" id="SSF53335">
    <property type="entry name" value="S-adenosyl-L-methionine-dependent methyltransferases"/>
    <property type="match status" value="1"/>
</dbReference>
<keyword evidence="6" id="KW-1185">Reference proteome</keyword>
<dbReference type="Pfam" id="PF13847">
    <property type="entry name" value="Methyltransf_31"/>
    <property type="match status" value="1"/>
</dbReference>
<reference evidence="5 6" key="1">
    <citation type="submission" date="2019-01" db="EMBL/GenBank/DDBJ databases">
        <title>A chromosome-scale genome assembly of the yellow perch, Perca flavescens.</title>
        <authorList>
            <person name="Feron R."/>
            <person name="Morvezen R."/>
            <person name="Bestin A."/>
            <person name="Haffray P."/>
            <person name="Klopp C."/>
            <person name="Zahm M."/>
            <person name="Cabau C."/>
            <person name="Roques C."/>
            <person name="Donnadieu C."/>
            <person name="Bouchez O."/>
            <person name="Christie M."/>
            <person name="Larson W."/>
            <person name="Guiguen Y."/>
        </authorList>
    </citation>
    <scope>NUCLEOTIDE SEQUENCE [LARGE SCALE GENOMIC DNA]</scope>
    <source>
        <strain evidence="5">YP-PL-M2</strain>
        <tissue evidence="5">Blood</tissue>
    </source>
</reference>
<dbReference type="InterPro" id="IPR029063">
    <property type="entry name" value="SAM-dependent_MTases_sf"/>
</dbReference>
<feature type="domain" description="Methyltransferase" evidence="4">
    <location>
        <begin position="41"/>
        <end position="156"/>
    </location>
</feature>
<dbReference type="PANTHER" id="PTHR43464">
    <property type="entry name" value="METHYLTRANSFERASE"/>
    <property type="match status" value="1"/>
</dbReference>
<proteinExistence type="predicted"/>
<dbReference type="CDD" id="cd02440">
    <property type="entry name" value="AdoMet_MTases"/>
    <property type="match status" value="1"/>
</dbReference>
<evidence type="ECO:0000313" key="6">
    <source>
        <dbReference type="Proteomes" id="UP000295070"/>
    </source>
</evidence>
<dbReference type="EMBL" id="SCKG01000006">
    <property type="protein sequence ID" value="TDH11192.1"/>
    <property type="molecule type" value="Genomic_DNA"/>
</dbReference>
<dbReference type="PANTHER" id="PTHR43464:SF19">
    <property type="entry name" value="UBIQUINONE BIOSYNTHESIS O-METHYLTRANSFERASE, MITOCHONDRIAL"/>
    <property type="match status" value="1"/>
</dbReference>
<dbReference type="AlphaFoldDB" id="A0A484D7K6"/>
<gene>
    <name evidence="5" type="ORF">EPR50_G00058290</name>
</gene>
<keyword evidence="1" id="KW-0489">Methyltransferase</keyword>
<dbReference type="STRING" id="8167.A0A484D7K6"/>
<evidence type="ECO:0000256" key="3">
    <source>
        <dbReference type="ARBA" id="ARBA00022691"/>
    </source>
</evidence>
<evidence type="ECO:0000256" key="1">
    <source>
        <dbReference type="ARBA" id="ARBA00022603"/>
    </source>
</evidence>
<dbReference type="Proteomes" id="UP000295070">
    <property type="component" value="Chromosome 6"/>
</dbReference>
<keyword evidence="2" id="KW-0808">Transferase</keyword>